<keyword evidence="6 9" id="KW-0418">Kinase</keyword>
<dbReference type="STRING" id="638302.HMPREF0908_0878"/>
<accession>C4V314</accession>
<dbReference type="SUPFAM" id="SSF53633">
    <property type="entry name" value="Carbamate kinase-like"/>
    <property type="match status" value="1"/>
</dbReference>
<feature type="site" description="Transition state stabilizer" evidence="9">
    <location>
        <position position="262"/>
    </location>
</feature>
<dbReference type="FunFam" id="3.40.1160.10:FF:000004">
    <property type="entry name" value="Acetylglutamate kinase"/>
    <property type="match status" value="1"/>
</dbReference>
<dbReference type="GO" id="GO:0005737">
    <property type="term" value="C:cytoplasm"/>
    <property type="evidence" value="ECO:0007669"/>
    <property type="project" value="UniProtKB-SubCell"/>
</dbReference>
<feature type="domain" description="Aspartate/glutamate/uridylate kinase" evidence="10">
    <location>
        <begin position="35"/>
        <end position="281"/>
    </location>
</feature>
<comment type="subcellular location">
    <subcellularLocation>
        <location evidence="9">Cytoplasm</location>
    </subcellularLocation>
</comment>
<keyword evidence="4 9" id="KW-0808">Transferase</keyword>
<evidence type="ECO:0000256" key="8">
    <source>
        <dbReference type="ARBA" id="ARBA00048141"/>
    </source>
</evidence>
<dbReference type="PANTHER" id="PTHR23342">
    <property type="entry name" value="N-ACETYLGLUTAMATE SYNTHASE"/>
    <property type="match status" value="1"/>
</dbReference>
<dbReference type="HOGENOM" id="CLU_053680_0_0_9"/>
<evidence type="ECO:0000256" key="7">
    <source>
        <dbReference type="ARBA" id="ARBA00022840"/>
    </source>
</evidence>
<evidence type="ECO:0000256" key="9">
    <source>
        <dbReference type="HAMAP-Rule" id="MF_00082"/>
    </source>
</evidence>
<comment type="catalytic activity">
    <reaction evidence="8 9">
        <text>N-acetyl-L-glutamate + ATP = N-acetyl-L-glutamyl 5-phosphate + ADP</text>
        <dbReference type="Rhea" id="RHEA:14629"/>
        <dbReference type="ChEBI" id="CHEBI:30616"/>
        <dbReference type="ChEBI" id="CHEBI:44337"/>
        <dbReference type="ChEBI" id="CHEBI:57936"/>
        <dbReference type="ChEBI" id="CHEBI:456216"/>
        <dbReference type="EC" id="2.7.2.8"/>
    </reaction>
</comment>
<evidence type="ECO:0000256" key="5">
    <source>
        <dbReference type="ARBA" id="ARBA00022741"/>
    </source>
</evidence>
<gene>
    <name evidence="9 11" type="primary">argB</name>
    <name evidence="11" type="ORF">HMPREF0908_0878</name>
</gene>
<comment type="function">
    <text evidence="9">Catalyzes the ATP-dependent phosphorylation of N-acetyl-L-glutamate.</text>
</comment>
<evidence type="ECO:0000256" key="6">
    <source>
        <dbReference type="ARBA" id="ARBA00022777"/>
    </source>
</evidence>
<reference evidence="11 12" key="1">
    <citation type="submission" date="2009-04" db="EMBL/GenBank/DDBJ databases">
        <authorList>
            <person name="Qin X."/>
            <person name="Bachman B."/>
            <person name="Battles P."/>
            <person name="Bell A."/>
            <person name="Bess C."/>
            <person name="Bickham C."/>
            <person name="Chaboub L."/>
            <person name="Chen D."/>
            <person name="Coyle M."/>
            <person name="Deiros D.R."/>
            <person name="Dinh H."/>
            <person name="Forbes L."/>
            <person name="Fowler G."/>
            <person name="Francisco L."/>
            <person name="Fu Q."/>
            <person name="Gubbala S."/>
            <person name="Hale W."/>
            <person name="Han Y."/>
            <person name="Hemphill L."/>
            <person name="Highlander S.K."/>
            <person name="Hirani K."/>
            <person name="Hogues M."/>
            <person name="Jackson L."/>
            <person name="Jakkamsetti A."/>
            <person name="Javaid M."/>
            <person name="Jiang H."/>
            <person name="Korchina V."/>
            <person name="Kovar C."/>
            <person name="Lara F."/>
            <person name="Lee S."/>
            <person name="Mata R."/>
            <person name="Mathew T."/>
            <person name="Moen C."/>
            <person name="Morales K."/>
            <person name="Munidasa M."/>
            <person name="Nazareth L."/>
            <person name="Ngo R."/>
            <person name="Nguyen L."/>
            <person name="Okwuonu G."/>
            <person name="Ongeri F."/>
            <person name="Patil S."/>
            <person name="Petrosino J."/>
            <person name="Pham C."/>
            <person name="Pham P."/>
            <person name="Pu L.-L."/>
            <person name="Puazo M."/>
            <person name="Raj R."/>
            <person name="Reid J."/>
            <person name="Rouhana J."/>
            <person name="Saada N."/>
            <person name="Shang Y."/>
            <person name="Simmons D."/>
            <person name="Thornton R."/>
            <person name="Warren J."/>
            <person name="Weissenberger G."/>
            <person name="Zhang J."/>
            <person name="Zhang L."/>
            <person name="Zhou C."/>
            <person name="Zhu D."/>
            <person name="Muzny D."/>
            <person name="Worley K."/>
            <person name="Gibbs R."/>
        </authorList>
    </citation>
    <scope>NUCLEOTIDE SEQUENCE [LARGE SCALE GENOMIC DNA]</scope>
    <source>
        <strain evidence="11 12">ATCC 43531</strain>
    </source>
</reference>
<keyword evidence="7 9" id="KW-0067">ATP-binding</keyword>
<dbReference type="EC" id="2.7.2.8" evidence="9"/>
<dbReference type="GO" id="GO:0003991">
    <property type="term" value="F:acetylglutamate kinase activity"/>
    <property type="evidence" value="ECO:0007669"/>
    <property type="project" value="UniProtKB-UniRule"/>
</dbReference>
<dbReference type="PIRSF" id="PIRSF000728">
    <property type="entry name" value="NAGK"/>
    <property type="match status" value="1"/>
</dbReference>
<name>C4V314_9FIRM</name>
<dbReference type="PRINTS" id="PR00474">
    <property type="entry name" value="GLU5KINASE"/>
</dbReference>
<dbReference type="InterPro" id="IPR001048">
    <property type="entry name" value="Asp/Glu/Uridylate_kinase"/>
</dbReference>
<dbReference type="HAMAP" id="MF_00082">
    <property type="entry name" value="ArgB"/>
    <property type="match status" value="1"/>
</dbReference>
<keyword evidence="3 9" id="KW-0028">Amino-acid biosynthesis</keyword>
<feature type="binding site" evidence="9">
    <location>
        <position position="199"/>
    </location>
    <ligand>
        <name>substrate</name>
    </ligand>
</feature>
<evidence type="ECO:0000256" key="2">
    <source>
        <dbReference type="ARBA" id="ARBA00022571"/>
    </source>
</evidence>
<protein>
    <recommendedName>
        <fullName evidence="9">Acetylglutamate kinase</fullName>
        <ecNumber evidence="9">2.7.2.8</ecNumber>
    </recommendedName>
    <alternativeName>
        <fullName evidence="9">N-acetyl-L-glutamate 5-phosphotransferase</fullName>
    </alternativeName>
    <alternativeName>
        <fullName evidence="9">NAG kinase</fullName>
        <shortName evidence="9">NAGK</shortName>
    </alternativeName>
</protein>
<keyword evidence="9" id="KW-0963">Cytoplasm</keyword>
<dbReference type="PANTHER" id="PTHR23342:SF0">
    <property type="entry name" value="N-ACETYLGLUTAMATE SYNTHASE, MITOCHONDRIAL"/>
    <property type="match status" value="1"/>
</dbReference>
<dbReference type="InterPro" id="IPR001057">
    <property type="entry name" value="Glu/AcGlu_kinase"/>
</dbReference>
<evidence type="ECO:0000313" key="11">
    <source>
        <dbReference type="EMBL" id="EEQ48850.1"/>
    </source>
</evidence>
<dbReference type="InterPro" id="IPR004662">
    <property type="entry name" value="AcgluKinase_fam"/>
</dbReference>
<feature type="binding site" evidence="9">
    <location>
        <position position="96"/>
    </location>
    <ligand>
        <name>substrate</name>
    </ligand>
</feature>
<comment type="caution">
    <text evidence="11">The sequence shown here is derived from an EMBL/GenBank/DDBJ whole genome shotgun (WGS) entry which is preliminary data.</text>
</comment>
<dbReference type="InterPro" id="IPR036393">
    <property type="entry name" value="AceGlu_kinase-like_sf"/>
</dbReference>
<dbReference type="GO" id="GO:0005524">
    <property type="term" value="F:ATP binding"/>
    <property type="evidence" value="ECO:0007669"/>
    <property type="project" value="UniProtKB-UniRule"/>
</dbReference>
<keyword evidence="12" id="KW-1185">Reference proteome</keyword>
<feature type="binding site" evidence="9">
    <location>
        <begin position="74"/>
        <end position="75"/>
    </location>
    <ligand>
        <name>substrate</name>
    </ligand>
</feature>
<keyword evidence="2 9" id="KW-0055">Arginine biosynthesis</keyword>
<comment type="similarity">
    <text evidence="9">Belongs to the acetylglutamate kinase family. ArgB subfamily.</text>
</comment>
<evidence type="ECO:0000256" key="1">
    <source>
        <dbReference type="ARBA" id="ARBA00004828"/>
    </source>
</evidence>
<dbReference type="Pfam" id="PF00696">
    <property type="entry name" value="AA_kinase"/>
    <property type="match status" value="1"/>
</dbReference>
<keyword evidence="5 9" id="KW-0547">Nucleotide-binding</keyword>
<dbReference type="NCBIfam" id="TIGR00761">
    <property type="entry name" value="argB"/>
    <property type="match status" value="1"/>
</dbReference>
<dbReference type="InterPro" id="IPR037528">
    <property type="entry name" value="ArgB"/>
</dbReference>
<dbReference type="Gene3D" id="3.40.1160.10">
    <property type="entry name" value="Acetylglutamate kinase-like"/>
    <property type="match status" value="1"/>
</dbReference>
<dbReference type="Proteomes" id="UP000005309">
    <property type="component" value="Unassembled WGS sequence"/>
</dbReference>
<dbReference type="GO" id="GO:0042450">
    <property type="term" value="P:L-arginine biosynthetic process via ornithine"/>
    <property type="evidence" value="ECO:0007669"/>
    <property type="project" value="UniProtKB-UniRule"/>
</dbReference>
<dbReference type="InterPro" id="IPR041727">
    <property type="entry name" value="NAGK-C"/>
</dbReference>
<dbReference type="CDD" id="cd04250">
    <property type="entry name" value="AAK_NAGK-C"/>
    <property type="match status" value="1"/>
</dbReference>
<evidence type="ECO:0000256" key="3">
    <source>
        <dbReference type="ARBA" id="ARBA00022605"/>
    </source>
</evidence>
<comment type="pathway">
    <text evidence="1 9">Amino-acid biosynthesis; L-arginine biosynthesis; N(2)-acetyl-L-ornithine from L-glutamate: step 2/4.</text>
</comment>
<dbReference type="eggNOG" id="COG0548">
    <property type="taxonomic scope" value="Bacteria"/>
</dbReference>
<evidence type="ECO:0000259" key="10">
    <source>
        <dbReference type="Pfam" id="PF00696"/>
    </source>
</evidence>
<feature type="site" description="Transition state stabilizer" evidence="9">
    <location>
        <position position="39"/>
    </location>
</feature>
<dbReference type="EMBL" id="ACLA01000011">
    <property type="protein sequence ID" value="EEQ48850.1"/>
    <property type="molecule type" value="Genomic_DNA"/>
</dbReference>
<proteinExistence type="inferred from homology"/>
<dbReference type="UniPathway" id="UPA00068">
    <property type="reaction ID" value="UER00107"/>
</dbReference>
<dbReference type="AlphaFoldDB" id="C4V314"/>
<sequence>MVSIIPEVRAMYSDKDKAEILVDALPYIQEFSGTTVVIKYGGNAMVSDVLKENVMRDVALMKYVGIRPVIVHGGGPEITGFLKKVGKESSFVAGLRVTDEETVEIAEMVLDGKINSEIVNLLNQRGVRAVGLSGKDAGLIRARKKMATVYENDTAHEVDIGFVGAVETIDVSVIEDLLDHGYVPVIAPIGVGMDGESYNINADYVAAEIAGALAAEKLLLLTDIEGIYKDFNDKSSFLSTIHLQEARDYIRDGIISGGMIPKVEACLTALERGAAKTHIIDGRLPHAIILEIFTSTGVGTQVVR</sequence>
<evidence type="ECO:0000256" key="4">
    <source>
        <dbReference type="ARBA" id="ARBA00022679"/>
    </source>
</evidence>
<evidence type="ECO:0000313" key="12">
    <source>
        <dbReference type="Proteomes" id="UP000005309"/>
    </source>
</evidence>
<organism evidence="11 12">
    <name type="scientific">Selenomonas flueggei ATCC 43531</name>
    <dbReference type="NCBI Taxonomy" id="638302"/>
    <lineage>
        <taxon>Bacteria</taxon>
        <taxon>Bacillati</taxon>
        <taxon>Bacillota</taxon>
        <taxon>Negativicutes</taxon>
        <taxon>Selenomonadales</taxon>
        <taxon>Selenomonadaceae</taxon>
        <taxon>Selenomonas</taxon>
    </lineage>
</organism>